<protein>
    <recommendedName>
        <fullName evidence="3">F-box domain-containing protein</fullName>
    </recommendedName>
</protein>
<dbReference type="Proteomes" id="UP001210925">
    <property type="component" value="Unassembled WGS sequence"/>
</dbReference>
<comment type="caution">
    <text evidence="1">The sequence shown here is derived from an EMBL/GenBank/DDBJ whole genome shotgun (WGS) entry which is preliminary data.</text>
</comment>
<proteinExistence type="predicted"/>
<accession>A0AAD5UJT6</accession>
<evidence type="ECO:0000313" key="2">
    <source>
        <dbReference type="Proteomes" id="UP001210925"/>
    </source>
</evidence>
<gene>
    <name evidence="1" type="ORF">HK103_005131</name>
</gene>
<name>A0AAD5UJT6_9FUNG</name>
<reference evidence="1" key="1">
    <citation type="submission" date="2020-05" db="EMBL/GenBank/DDBJ databases">
        <title>Phylogenomic resolution of chytrid fungi.</title>
        <authorList>
            <person name="Stajich J.E."/>
            <person name="Amses K."/>
            <person name="Simmons R."/>
            <person name="Seto K."/>
            <person name="Myers J."/>
            <person name="Bonds A."/>
            <person name="Quandt C.A."/>
            <person name="Barry K."/>
            <person name="Liu P."/>
            <person name="Grigoriev I."/>
            <person name="Longcore J.E."/>
            <person name="James T.Y."/>
        </authorList>
    </citation>
    <scope>NUCLEOTIDE SEQUENCE</scope>
    <source>
        <strain evidence="1">PLAUS21</strain>
    </source>
</reference>
<dbReference type="InterPro" id="IPR032675">
    <property type="entry name" value="LRR_dom_sf"/>
</dbReference>
<keyword evidence="2" id="KW-1185">Reference proteome</keyword>
<dbReference type="EMBL" id="JADGKB010000046">
    <property type="protein sequence ID" value="KAJ3256758.1"/>
    <property type="molecule type" value="Genomic_DNA"/>
</dbReference>
<dbReference type="Gene3D" id="3.80.10.10">
    <property type="entry name" value="Ribonuclease Inhibitor"/>
    <property type="match status" value="1"/>
</dbReference>
<evidence type="ECO:0008006" key="3">
    <source>
        <dbReference type="Google" id="ProtNLM"/>
    </source>
</evidence>
<sequence length="364" mass="42091">METLPTEIWSLIAGYLRQQDLIQFCRASKKLFHSGIGILYKHPMIPPMATRNSWTKFVDLIEYRNGYCDYGQFITECDDVWLYVGDDEGMPKLERRDSKMDIDIPLYSIYHALEIIMKRNLSKLTIQFYSNFLESLPWARAFDNLVYLDLKILVTDSFLAMLFKTPNQLKCLYLNRAEISDAGLMLIAGSCKAVRDLYINIIPLSDRSRYAILTDTSRGQLISNSGAEYLFKNLVKLEKANIINVALSPASFIFLNRGITSLSITLNDQAKMNFDSVVLLLDELPNIQELKFVPGGTLSESVITEEFITTIPKVLKRIKRIDLQGFDYQKDNIYYGVKNNMWYLDQFNQSFKKQFPNVELIYNK</sequence>
<organism evidence="1 2">
    <name type="scientific">Boothiomyces macroporosus</name>
    <dbReference type="NCBI Taxonomy" id="261099"/>
    <lineage>
        <taxon>Eukaryota</taxon>
        <taxon>Fungi</taxon>
        <taxon>Fungi incertae sedis</taxon>
        <taxon>Chytridiomycota</taxon>
        <taxon>Chytridiomycota incertae sedis</taxon>
        <taxon>Chytridiomycetes</taxon>
        <taxon>Rhizophydiales</taxon>
        <taxon>Terramycetaceae</taxon>
        <taxon>Boothiomyces</taxon>
    </lineage>
</organism>
<dbReference type="SUPFAM" id="SSF52047">
    <property type="entry name" value="RNI-like"/>
    <property type="match status" value="1"/>
</dbReference>
<evidence type="ECO:0000313" key="1">
    <source>
        <dbReference type="EMBL" id="KAJ3256758.1"/>
    </source>
</evidence>
<dbReference type="AlphaFoldDB" id="A0AAD5UJT6"/>